<organism evidence="1 2">
    <name type="scientific">Streptomyces durocortorensis</name>
    <dbReference type="NCBI Taxonomy" id="2811104"/>
    <lineage>
        <taxon>Bacteria</taxon>
        <taxon>Bacillati</taxon>
        <taxon>Actinomycetota</taxon>
        <taxon>Actinomycetes</taxon>
        <taxon>Kitasatosporales</taxon>
        <taxon>Streptomycetaceae</taxon>
        <taxon>Streptomyces</taxon>
    </lineage>
</organism>
<proteinExistence type="predicted"/>
<protein>
    <submittedName>
        <fullName evidence="1">Uncharacterized protein</fullName>
    </submittedName>
</protein>
<accession>A0ABY9VU91</accession>
<dbReference type="EMBL" id="CP134500">
    <property type="protein sequence ID" value="WNF26482.1"/>
    <property type="molecule type" value="Genomic_DNA"/>
</dbReference>
<evidence type="ECO:0000313" key="2">
    <source>
        <dbReference type="Proteomes" id="UP001303236"/>
    </source>
</evidence>
<keyword evidence="2" id="KW-1185">Reference proteome</keyword>
<gene>
    <name evidence="1" type="ORF">RI138_06380</name>
</gene>
<name>A0ABY9VU91_9ACTN</name>
<reference evidence="1 2" key="1">
    <citation type="submission" date="2023-09" db="EMBL/GenBank/DDBJ databases">
        <title>Genome completion map analysis of the actinomycetes C11-1.</title>
        <authorList>
            <person name="Qin P."/>
            <person name="Guan P."/>
        </authorList>
    </citation>
    <scope>NUCLEOTIDE SEQUENCE [LARGE SCALE GENOMIC DNA]</scope>
    <source>
        <strain evidence="1 2">C11-1</strain>
    </source>
</reference>
<evidence type="ECO:0000313" key="1">
    <source>
        <dbReference type="EMBL" id="WNF26482.1"/>
    </source>
</evidence>
<dbReference type="Proteomes" id="UP001303236">
    <property type="component" value="Chromosome"/>
</dbReference>
<sequence length="50" mass="5939">MVLGPGLRGWGPGPFCVRIDRVCLGWFGVRIDRVYRIYRIDWLYRIDRIG</sequence>